<comment type="caution">
    <text evidence="7">The sequence shown here is derived from an EMBL/GenBank/DDBJ whole genome shotgun (WGS) entry which is preliminary data.</text>
</comment>
<dbReference type="InterPro" id="IPR041675">
    <property type="entry name" value="PH_5"/>
</dbReference>
<name>A0ABR4AKC7_9LECA</name>
<dbReference type="PROSITE" id="PS50003">
    <property type="entry name" value="PH_DOMAIN"/>
    <property type="match status" value="1"/>
</dbReference>
<sequence>MAYHQSGRQQPSQYNQYQGAPTLQPQQGISAASGVQGAAYVRRTPSFDPGDDTQYPGELNGMVEGRGYRPGSIASMQHDELHMGVQSLAFPPRSTSYGTSGGGGYQHQDVPLAPSRGSYNPQQYGALQPQYSPQLTSPTASTFGAPQPYVPAAYGTTGNLYQPGYGGQTQGTPPQAYPATFSHNALVQPPPPPPRPNEQRYGTRVSPQIGADPRAQYANTPLEPHHRQQAQTSYSPPVASSYTPPPPPPPPFSPSQDAYPSTSSSAVPLQTYSQRSSTSQSQQRRNADRPPSIHNPLPPLPAHHTGGSPCNTSPAVHRRPVGSSNSLASNSLPPTPGTPGPTPPAHSPQLSGTMGRHPQARPLPGPPPQQSDYFGHSNGNNDEQEGYDEGPAYDDLMQEVEAAVMGRAPPTSSRRSQRASRASNHASIDENPATFLPSSGLDSEDDRSDTNGHVEQIAEGQYVNYGAYSDNSDAEAEAGLAAMHMADEQDAADEARRRSGQSQQASRLHQQPLELSSDSDIPVDMDTYGGGFEGHVHYGDRDSSLGESYGYANNVDNQGRLFAHTRTSQRSDVSGAAYEFPIPGEDYMHPFAPARVDRAGTGGLSEPGARPRRLSFEDGDEAGLAESEDAYTSGTQSPSKDSMPDMFFHPGVAPSRPLPAAPVEPSSNKSIPQLMPAGTYQRPGSLLQYDQYGRPTYPAAPNAYDTLLTPQGTPVPRSSSLISHQSAPQTVPPIRSKTDADRAKILRQQQQMGLRSASSIYGSDSLGDPMLNPSAELVGLLPEIPSGKRRKFNPSKLSTNDFKRCPEPWALSSIVAWIKEMSDGEADLKEKPLVDGIVALFTHKVPTMNTADAEVLGEKVVQSMFGSGALLKEEEWVKFGTASMSGVLFQLTGTGCYSPKVHTLAMPGRCYAHHCMRTLKKINLQTQTLEPQRRVEDWVTFYKLTKTDIEKSDKREVERQNNLHEIVTTEDKYIDQLNVLRILYRDELTKWQPPILAPKRKDGFIRDVFGKVDAIKQVNEDYLLAQLKYRQQEQGPWIVGFSEIFREWIRKAKHVYIEYAANFPHANYIVRQEAERNMLFRQFLDQARANERSERLSWDTFLKAPITRLQRYGLLLSTVLKNMIQDSEEKKNLQTAIEEIKEVTHACDNRVDEMAKTIDLSELQAKLQLRPTMGAIALNLTHLGREVIFQGDLQRTGSNKFSWVDTHAILFDHYLILAKTVSARDAAGGLKYEKYDVSKHPIPMDLLVLESMNDDAVVKSTMKGIGAVTTMTTKTTNLQDSRPSRTSISGSQGGPGTLTHMNTSSSTASVITNGSNKTLTSSTVLDSPKDERVIYPFRIKHLGRSDGMYTLYASSAESRATWCEKIILAKTRHAASLHSQHAEPFRLKVIADTAFGYDAMSGMGKIVVIKGTPLDRAIQEVEDKYKDMVARPMPVCRAAVNCATAFDQPHGNPMVAIGTDYGVYISNYDNPRGWTRAIAATRVTQIAVLEEFSLFLLIADKSLIAYHLDTVCPVSGAPAQNNISDNSSRRAPQKLSGARDVGFFATGRMKDRTLVFYKKREGVSSIFKVLEPVYQKSSTSGSNMRNRFGIKKGSVEFFRDFDDFYIPSECYAINLFHSSLAISTARGIEVMTLDKKLPFSIPDLKGPEVASIAQHIRDQRPLGMFRLSDSEFLLVFEGVGIYCNKHGDVSRSVVLEFIGKAREACLVGSMYLVLVDAGGGYVEVRNAINGRLRQVVSGRDVRLLDDGGANKGTVKVCMQHPEQERCQVVVELVINEGLKEDK</sequence>
<evidence type="ECO:0000259" key="5">
    <source>
        <dbReference type="PROSITE" id="PS50010"/>
    </source>
</evidence>
<feature type="compositionally biased region" description="Acidic residues" evidence="3">
    <location>
        <begin position="382"/>
        <end position="398"/>
    </location>
</feature>
<keyword evidence="8" id="KW-1185">Reference proteome</keyword>
<feature type="compositionally biased region" description="Acidic residues" evidence="3">
    <location>
        <begin position="617"/>
        <end position="629"/>
    </location>
</feature>
<dbReference type="SMART" id="SM00036">
    <property type="entry name" value="CNH"/>
    <property type="match status" value="1"/>
</dbReference>
<dbReference type="InterPro" id="IPR052233">
    <property type="entry name" value="Rho-type_GEFs"/>
</dbReference>
<evidence type="ECO:0008006" key="9">
    <source>
        <dbReference type="Google" id="ProtNLM"/>
    </source>
</evidence>
<evidence type="ECO:0000313" key="7">
    <source>
        <dbReference type="EMBL" id="KAL2043883.1"/>
    </source>
</evidence>
<gene>
    <name evidence="7" type="ORF">N7G274_003403</name>
</gene>
<organism evidence="7 8">
    <name type="scientific">Stereocaulon virgatum</name>
    <dbReference type="NCBI Taxonomy" id="373712"/>
    <lineage>
        <taxon>Eukaryota</taxon>
        <taxon>Fungi</taxon>
        <taxon>Dikarya</taxon>
        <taxon>Ascomycota</taxon>
        <taxon>Pezizomycotina</taxon>
        <taxon>Lecanoromycetes</taxon>
        <taxon>OSLEUM clade</taxon>
        <taxon>Lecanoromycetidae</taxon>
        <taxon>Lecanorales</taxon>
        <taxon>Lecanorineae</taxon>
        <taxon>Stereocaulaceae</taxon>
        <taxon>Stereocaulon</taxon>
    </lineage>
</organism>
<evidence type="ECO:0000259" key="4">
    <source>
        <dbReference type="PROSITE" id="PS50003"/>
    </source>
</evidence>
<feature type="region of interest" description="Disordered" evidence="3">
    <location>
        <begin position="599"/>
        <end position="675"/>
    </location>
</feature>
<feature type="compositionally biased region" description="Low complexity" evidence="3">
    <location>
        <begin position="323"/>
        <end position="332"/>
    </location>
</feature>
<feature type="compositionally biased region" description="Low complexity" evidence="3">
    <location>
        <begin position="170"/>
        <end position="180"/>
    </location>
</feature>
<feature type="compositionally biased region" description="Low complexity" evidence="3">
    <location>
        <begin position="407"/>
        <end position="423"/>
    </location>
</feature>
<dbReference type="InterPro" id="IPR011993">
    <property type="entry name" value="PH-like_dom_sf"/>
</dbReference>
<dbReference type="SMART" id="SM00325">
    <property type="entry name" value="RhoGEF"/>
    <property type="match status" value="1"/>
</dbReference>
<feature type="region of interest" description="Disordered" evidence="3">
    <location>
        <begin position="1"/>
        <end position="72"/>
    </location>
</feature>
<evidence type="ECO:0000256" key="3">
    <source>
        <dbReference type="SAM" id="MobiDB-lite"/>
    </source>
</evidence>
<feature type="compositionally biased region" description="Low complexity" evidence="3">
    <location>
        <begin position="270"/>
        <end position="284"/>
    </location>
</feature>
<feature type="compositionally biased region" description="Polar residues" evidence="3">
    <location>
        <begin position="256"/>
        <end position="268"/>
    </location>
</feature>
<feature type="compositionally biased region" description="Pro residues" evidence="3">
    <location>
        <begin position="243"/>
        <end position="253"/>
    </location>
</feature>
<protein>
    <recommendedName>
        <fullName evidence="9">Rho1 guanine nucleotide exchange factor 3</fullName>
    </recommendedName>
</protein>
<dbReference type="Gene3D" id="2.30.29.30">
    <property type="entry name" value="Pleckstrin-homology domain (PH domain)/Phosphotyrosine-binding domain (PTB)"/>
    <property type="match status" value="1"/>
</dbReference>
<dbReference type="Proteomes" id="UP001590950">
    <property type="component" value="Unassembled WGS sequence"/>
</dbReference>
<dbReference type="InterPro" id="IPR057283">
    <property type="entry name" value="RGF3_WH"/>
</dbReference>
<evidence type="ECO:0000256" key="1">
    <source>
        <dbReference type="ARBA" id="ARBA00022553"/>
    </source>
</evidence>
<dbReference type="PANTHER" id="PTHR46572">
    <property type="entry name" value="RHO1 GDP-GTP EXCHANGE PROTEIN 1-RELATED"/>
    <property type="match status" value="1"/>
</dbReference>
<dbReference type="Pfam" id="PF15405">
    <property type="entry name" value="PH_5"/>
    <property type="match status" value="1"/>
</dbReference>
<evidence type="ECO:0000256" key="2">
    <source>
        <dbReference type="ARBA" id="ARBA00022658"/>
    </source>
</evidence>
<feature type="compositionally biased region" description="Polar residues" evidence="3">
    <location>
        <begin position="713"/>
        <end position="729"/>
    </location>
</feature>
<feature type="compositionally biased region" description="Pro residues" evidence="3">
    <location>
        <begin position="333"/>
        <end position="346"/>
    </location>
</feature>
<feature type="compositionally biased region" description="Polar residues" evidence="3">
    <location>
        <begin position="1"/>
        <end position="30"/>
    </location>
</feature>
<feature type="domain" description="PH" evidence="4">
    <location>
        <begin position="1186"/>
        <end position="1371"/>
    </location>
</feature>
<dbReference type="Gene3D" id="1.20.900.10">
    <property type="entry name" value="Dbl homology (DH) domain"/>
    <property type="match status" value="1"/>
</dbReference>
<dbReference type="CDD" id="cd00160">
    <property type="entry name" value="RhoGEF"/>
    <property type="match status" value="1"/>
</dbReference>
<dbReference type="SUPFAM" id="SSF48065">
    <property type="entry name" value="DBL homology domain (DH-domain)"/>
    <property type="match status" value="1"/>
</dbReference>
<feature type="domain" description="DH" evidence="5">
    <location>
        <begin position="958"/>
        <end position="1150"/>
    </location>
</feature>
<dbReference type="Pfam" id="PF00780">
    <property type="entry name" value="CNH"/>
    <property type="match status" value="1"/>
</dbReference>
<keyword evidence="2" id="KW-0344">Guanine-nucleotide releasing factor</keyword>
<evidence type="ECO:0000259" key="6">
    <source>
        <dbReference type="PROSITE" id="PS50219"/>
    </source>
</evidence>
<feature type="region of interest" description="Disordered" evidence="3">
    <location>
        <begin position="92"/>
        <end position="144"/>
    </location>
</feature>
<feature type="region of interest" description="Disordered" evidence="3">
    <location>
        <begin position="161"/>
        <end position="459"/>
    </location>
</feature>
<dbReference type="InterPro" id="IPR001180">
    <property type="entry name" value="CNH_dom"/>
</dbReference>
<dbReference type="Pfam" id="PF23582">
    <property type="entry name" value="WHD_RGF3"/>
    <property type="match status" value="1"/>
</dbReference>
<keyword evidence="1" id="KW-0597">Phosphoprotein</keyword>
<feature type="compositionally biased region" description="Polar residues" evidence="3">
    <location>
        <begin position="117"/>
        <end position="144"/>
    </location>
</feature>
<evidence type="ECO:0000313" key="8">
    <source>
        <dbReference type="Proteomes" id="UP001590950"/>
    </source>
</evidence>
<feature type="compositionally biased region" description="Polar residues" evidence="3">
    <location>
        <begin position="630"/>
        <end position="640"/>
    </location>
</feature>
<dbReference type="EMBL" id="JBEFKJ010000010">
    <property type="protein sequence ID" value="KAL2043883.1"/>
    <property type="molecule type" value="Genomic_DNA"/>
</dbReference>
<dbReference type="Pfam" id="PF00621">
    <property type="entry name" value="RhoGEF"/>
    <property type="match status" value="1"/>
</dbReference>
<dbReference type="SMART" id="SM00233">
    <property type="entry name" value="PH"/>
    <property type="match status" value="1"/>
</dbReference>
<feature type="region of interest" description="Disordered" evidence="3">
    <location>
        <begin position="487"/>
        <end position="520"/>
    </location>
</feature>
<feature type="region of interest" description="Disordered" evidence="3">
    <location>
        <begin position="713"/>
        <end position="735"/>
    </location>
</feature>
<dbReference type="InterPro" id="IPR001849">
    <property type="entry name" value="PH_domain"/>
</dbReference>
<proteinExistence type="predicted"/>
<feature type="domain" description="CNH" evidence="6">
    <location>
        <begin position="1437"/>
        <end position="1751"/>
    </location>
</feature>
<feature type="region of interest" description="Disordered" evidence="3">
    <location>
        <begin position="1276"/>
        <end position="1300"/>
    </location>
</feature>
<dbReference type="InterPro" id="IPR035899">
    <property type="entry name" value="DBL_dom_sf"/>
</dbReference>
<dbReference type="PANTHER" id="PTHR46572:SF1">
    <property type="entry name" value="RHO1 GUANINE NUCLEOTIDE EXCHANGE FACTOR TUS1"/>
    <property type="match status" value="1"/>
</dbReference>
<feature type="compositionally biased region" description="Polar residues" evidence="3">
    <location>
        <begin position="1276"/>
        <end position="1290"/>
    </location>
</feature>
<dbReference type="SUPFAM" id="SSF50729">
    <property type="entry name" value="PH domain-like"/>
    <property type="match status" value="1"/>
</dbReference>
<reference evidence="7 8" key="1">
    <citation type="submission" date="2024-09" db="EMBL/GenBank/DDBJ databases">
        <title>Rethinking Asexuality: The Enigmatic Case of Functional Sexual Genes in Lepraria (Stereocaulaceae).</title>
        <authorList>
            <person name="Doellman M."/>
            <person name="Sun Y."/>
            <person name="Barcenas-Pena A."/>
            <person name="Lumbsch H.T."/>
            <person name="Grewe F."/>
        </authorList>
    </citation>
    <scope>NUCLEOTIDE SEQUENCE [LARGE SCALE GENOMIC DNA]</scope>
    <source>
        <strain evidence="7 8">Mercado 3170</strain>
    </source>
</reference>
<dbReference type="PROSITE" id="PS50219">
    <property type="entry name" value="CNH"/>
    <property type="match status" value="1"/>
</dbReference>
<feature type="compositionally biased region" description="Low complexity" evidence="3">
    <location>
        <begin position="233"/>
        <end position="242"/>
    </location>
</feature>
<accession>A0ABR4AKC7</accession>
<dbReference type="InterPro" id="IPR000219">
    <property type="entry name" value="DH_dom"/>
</dbReference>
<dbReference type="PROSITE" id="PS50010">
    <property type="entry name" value="DH_2"/>
    <property type="match status" value="1"/>
</dbReference>